<dbReference type="EMBL" id="JARQWQ010000227">
    <property type="protein sequence ID" value="KAK2547012.1"/>
    <property type="molecule type" value="Genomic_DNA"/>
</dbReference>
<protein>
    <submittedName>
        <fullName evidence="1">Uncharacterized protein</fullName>
    </submittedName>
</protein>
<sequence>VSCFILFLNDDKTEFILIGTRQQLAKVDGISLCVGDSNVSPFKSAKNLGTWIDSNLNLKINVNNTCKAAYYHLTNVRRIRKYLNEKSSRTLIHALVIRRIDYCNSILYGLPARELIKLQRLQNSAARIIFNIPKMCHITPVLRELHWLPVQFRIQFKCIMITFKVINGHGPIYLQELIKLQQNGAYNLRSGNKGLLLQAANAITKKTLDDRAYMRAAPKLWNSLPYHVRKEIDFDKFTILLKTHLFNLAFN</sequence>
<proteinExistence type="predicted"/>
<dbReference type="AlphaFoldDB" id="A0AAD9PQ76"/>
<gene>
    <name evidence="1" type="ORF">P5673_033226</name>
</gene>
<dbReference type="Proteomes" id="UP001249851">
    <property type="component" value="Unassembled WGS sequence"/>
</dbReference>
<organism evidence="1 2">
    <name type="scientific">Acropora cervicornis</name>
    <name type="common">Staghorn coral</name>
    <dbReference type="NCBI Taxonomy" id="6130"/>
    <lineage>
        <taxon>Eukaryota</taxon>
        <taxon>Metazoa</taxon>
        <taxon>Cnidaria</taxon>
        <taxon>Anthozoa</taxon>
        <taxon>Hexacorallia</taxon>
        <taxon>Scleractinia</taxon>
        <taxon>Astrocoeniina</taxon>
        <taxon>Acroporidae</taxon>
        <taxon>Acropora</taxon>
    </lineage>
</organism>
<reference evidence="1" key="2">
    <citation type="journal article" date="2023" name="Science">
        <title>Genomic signatures of disease resistance in endangered staghorn corals.</title>
        <authorList>
            <person name="Vollmer S.V."/>
            <person name="Selwyn J.D."/>
            <person name="Despard B.A."/>
            <person name="Roesel C.L."/>
        </authorList>
    </citation>
    <scope>NUCLEOTIDE SEQUENCE</scope>
    <source>
        <strain evidence="1">K2</strain>
    </source>
</reference>
<accession>A0AAD9PQ76</accession>
<evidence type="ECO:0000313" key="1">
    <source>
        <dbReference type="EMBL" id="KAK2547012.1"/>
    </source>
</evidence>
<name>A0AAD9PQ76_ACRCE</name>
<keyword evidence="2" id="KW-1185">Reference proteome</keyword>
<reference evidence="1" key="1">
    <citation type="journal article" date="2023" name="G3 (Bethesda)">
        <title>Whole genome assembly and annotation of the endangered Caribbean coral Acropora cervicornis.</title>
        <authorList>
            <person name="Selwyn J.D."/>
            <person name="Vollmer S.V."/>
        </authorList>
    </citation>
    <scope>NUCLEOTIDE SEQUENCE</scope>
    <source>
        <strain evidence="1">K2</strain>
    </source>
</reference>
<dbReference type="PANTHER" id="PTHR33332">
    <property type="entry name" value="REVERSE TRANSCRIPTASE DOMAIN-CONTAINING PROTEIN"/>
    <property type="match status" value="1"/>
</dbReference>
<feature type="non-terminal residue" evidence="1">
    <location>
        <position position="1"/>
    </location>
</feature>
<evidence type="ECO:0000313" key="2">
    <source>
        <dbReference type="Proteomes" id="UP001249851"/>
    </source>
</evidence>
<comment type="caution">
    <text evidence="1">The sequence shown here is derived from an EMBL/GenBank/DDBJ whole genome shotgun (WGS) entry which is preliminary data.</text>
</comment>